<organism evidence="1 3">
    <name type="scientific">Lederbergia galactosidilytica</name>
    <dbReference type="NCBI Taxonomy" id="217031"/>
    <lineage>
        <taxon>Bacteria</taxon>
        <taxon>Bacillati</taxon>
        <taxon>Bacillota</taxon>
        <taxon>Bacilli</taxon>
        <taxon>Bacillales</taxon>
        <taxon>Bacillaceae</taxon>
        <taxon>Lederbergia</taxon>
    </lineage>
</organism>
<comment type="caution">
    <text evidence="1">The sequence shown here is derived from an EMBL/GenBank/DDBJ whole genome shotgun (WGS) entry which is preliminary data.</text>
</comment>
<evidence type="ECO:0000313" key="4">
    <source>
        <dbReference type="Proteomes" id="UP000077881"/>
    </source>
</evidence>
<reference evidence="2 4" key="1">
    <citation type="submission" date="2015-05" db="EMBL/GenBank/DDBJ databases">
        <title>Comparison of genome.</title>
        <authorList>
            <person name="Zheng Z."/>
            <person name="Sun M."/>
        </authorList>
    </citation>
    <scope>NUCLEOTIDE SEQUENCE [LARGE SCALE GENOMIC DNA]</scope>
    <source>
        <strain evidence="2 4">G25-74</strain>
    </source>
</reference>
<proteinExistence type="predicted"/>
<accession>A0A0Q9Y551</accession>
<protein>
    <submittedName>
        <fullName evidence="1">Uncharacterized protein</fullName>
    </submittedName>
</protein>
<evidence type="ECO:0000313" key="1">
    <source>
        <dbReference type="EMBL" id="KRG12906.1"/>
    </source>
</evidence>
<dbReference type="RefSeq" id="WP_057986422.1">
    <property type="nucleotide sequence ID" value="NZ_JAGGKH010000016.1"/>
</dbReference>
<evidence type="ECO:0000313" key="3">
    <source>
        <dbReference type="Proteomes" id="UP000053881"/>
    </source>
</evidence>
<name>A0A0Q9Y551_9BACI</name>
<keyword evidence="4" id="KW-1185">Reference proteome</keyword>
<dbReference type="Proteomes" id="UP000053881">
    <property type="component" value="Unassembled WGS sequence"/>
</dbReference>
<sequence>MEGLTEEEGTHFKTYLQANFVVKENVYIHHSDEKALNTLSNEVTIKDYCLKQKIEKPFLCY</sequence>
<dbReference type="EMBL" id="LGPB01000085">
    <property type="protein sequence ID" value="KRG12906.1"/>
    <property type="molecule type" value="Genomic_DNA"/>
</dbReference>
<gene>
    <name evidence="2" type="ORF">ABB05_11880</name>
    <name evidence="1" type="ORF">ACA29_10115</name>
</gene>
<dbReference type="EMBL" id="LDJR01000049">
    <property type="protein sequence ID" value="OAK70677.1"/>
    <property type="molecule type" value="Genomic_DNA"/>
</dbReference>
<evidence type="ECO:0000313" key="2">
    <source>
        <dbReference type="EMBL" id="OAK70677.1"/>
    </source>
</evidence>
<dbReference type="PATRIC" id="fig|217031.4.peg.3362"/>
<dbReference type="Proteomes" id="UP000077881">
    <property type="component" value="Unassembled WGS sequence"/>
</dbReference>
<dbReference type="AlphaFoldDB" id="A0A0Q9Y551"/>
<reference evidence="1 3" key="2">
    <citation type="submission" date="2015-06" db="EMBL/GenBank/DDBJ databases">
        <title>Genome sequencing project of Bacillus galactosidilyticus PL133.</title>
        <authorList>
            <person name="Gaiero J."/>
            <person name="Nicol R."/>
            <person name="Habash M."/>
        </authorList>
    </citation>
    <scope>NUCLEOTIDE SEQUENCE [LARGE SCALE GENOMIC DNA]</scope>
    <source>
        <strain evidence="1 3">PL133</strain>
    </source>
</reference>